<dbReference type="OrthoDB" id="6167938at2759"/>
<feature type="region of interest" description="Disordered" evidence="1">
    <location>
        <begin position="196"/>
        <end position="264"/>
    </location>
</feature>
<dbReference type="Pfam" id="PF13472">
    <property type="entry name" value="Lipase_GDSL_2"/>
    <property type="match status" value="1"/>
</dbReference>
<protein>
    <submittedName>
        <fullName evidence="3">Scavenger receptor cysteine-rich type 1 M130</fullName>
    </submittedName>
</protein>
<feature type="domain" description="SGNH hydrolase-type esterase" evidence="2">
    <location>
        <begin position="293"/>
        <end position="419"/>
    </location>
</feature>
<evidence type="ECO:0000259" key="2">
    <source>
        <dbReference type="Pfam" id="PF13472"/>
    </source>
</evidence>
<evidence type="ECO:0000313" key="4">
    <source>
        <dbReference type="Proteomes" id="UP001152795"/>
    </source>
</evidence>
<dbReference type="Gene3D" id="3.40.50.12700">
    <property type="match status" value="1"/>
</dbReference>
<dbReference type="EMBL" id="CACRXK020008694">
    <property type="protein sequence ID" value="CAB4015385.1"/>
    <property type="molecule type" value="Genomic_DNA"/>
</dbReference>
<keyword evidence="3" id="KW-0675">Receptor</keyword>
<comment type="caution">
    <text evidence="3">The sequence shown here is derived from an EMBL/GenBank/DDBJ whole genome shotgun (WGS) entry which is preliminary data.</text>
</comment>
<dbReference type="Proteomes" id="UP001152795">
    <property type="component" value="Unassembled WGS sequence"/>
</dbReference>
<dbReference type="Gene3D" id="3.40.50.12690">
    <property type="match status" value="1"/>
</dbReference>
<accession>A0A6S7I949</accession>
<evidence type="ECO:0000256" key="1">
    <source>
        <dbReference type="SAM" id="MobiDB-lite"/>
    </source>
</evidence>
<dbReference type="AlphaFoldDB" id="A0A6S7I949"/>
<gene>
    <name evidence="3" type="ORF">PACLA_8A056972</name>
</gene>
<dbReference type="SUPFAM" id="SSF52266">
    <property type="entry name" value="SGNH hydrolase"/>
    <property type="match status" value="1"/>
</dbReference>
<keyword evidence="4" id="KW-1185">Reference proteome</keyword>
<reference evidence="3" key="1">
    <citation type="submission" date="2020-04" db="EMBL/GenBank/DDBJ databases">
        <authorList>
            <person name="Alioto T."/>
            <person name="Alioto T."/>
            <person name="Gomez Garrido J."/>
        </authorList>
    </citation>
    <scope>NUCLEOTIDE SEQUENCE</scope>
    <source>
        <strain evidence="3">A484AB</strain>
    </source>
</reference>
<organism evidence="3 4">
    <name type="scientific">Paramuricea clavata</name>
    <name type="common">Red gorgonian</name>
    <name type="synonym">Violescent sea-whip</name>
    <dbReference type="NCBI Taxonomy" id="317549"/>
    <lineage>
        <taxon>Eukaryota</taxon>
        <taxon>Metazoa</taxon>
        <taxon>Cnidaria</taxon>
        <taxon>Anthozoa</taxon>
        <taxon>Octocorallia</taxon>
        <taxon>Malacalcyonacea</taxon>
        <taxon>Plexauridae</taxon>
        <taxon>Paramuricea</taxon>
    </lineage>
</organism>
<name>A0A6S7I949_PARCT</name>
<feature type="compositionally biased region" description="Basic and acidic residues" evidence="1">
    <location>
        <begin position="209"/>
        <end position="218"/>
    </location>
</feature>
<proteinExistence type="predicted"/>
<sequence>MNHLSCEVTGDRNQLKWNGILSDLQQFTEQELKLEGDWSEVKSNCGFYMFRCSEVTISFYPSTKTLKIQGPKQLQYRTQLLKKCSEAKDENLCDTPNLQRSFDATLSQECESTPHCELPCSQETKKIWSAIQLLEKRLENFNNDSLGTSPKVPCQSCAINLTEKEELVERCLKYERRIKELENENSSLMTVLKMVGEEEKSRSANSTARPEHSPDNAKDMAWNDVVRSNGKNNDETSNPKSKTDKAKSANGKVSSSSINVDNQVQAEQKPWNVILGDSMIKNIEGWKLSKEKKVTSRSFPGSTIDDMSDFSKPFLRQKPENLILHIGTNDMSGESSDNVATKIVRLSKNINKQSPTTKLAISGIIFRTDNENLNTNIKQVNELLKSACRNNGWKFISNHNIRKDSLNRSGLHLNRKGVALLASNFKLALNSF</sequence>
<evidence type="ECO:0000313" key="3">
    <source>
        <dbReference type="EMBL" id="CAB4015385.1"/>
    </source>
</evidence>
<feature type="compositionally biased region" description="Polar residues" evidence="1">
    <location>
        <begin position="251"/>
        <end position="264"/>
    </location>
</feature>
<dbReference type="InterPro" id="IPR013830">
    <property type="entry name" value="SGNH_hydro"/>
</dbReference>
<feature type="compositionally biased region" description="Polar residues" evidence="1">
    <location>
        <begin position="229"/>
        <end position="240"/>
    </location>
</feature>